<sequence>MPDTNQSPRPDPQQEELARGTPPARTPETSPDTDLQPDQQPVRGTPDLEAPGGEA</sequence>
<accession>A0A158DCR3</accession>
<feature type="region of interest" description="Disordered" evidence="1">
    <location>
        <begin position="1"/>
        <end position="55"/>
    </location>
</feature>
<name>A0A158DCR3_9BURK</name>
<organism evidence="2 3">
    <name type="scientific">Caballeronia calidae</name>
    <dbReference type="NCBI Taxonomy" id="1777139"/>
    <lineage>
        <taxon>Bacteria</taxon>
        <taxon>Pseudomonadati</taxon>
        <taxon>Pseudomonadota</taxon>
        <taxon>Betaproteobacteria</taxon>
        <taxon>Burkholderiales</taxon>
        <taxon>Burkholderiaceae</taxon>
        <taxon>Caballeronia</taxon>
    </lineage>
</organism>
<evidence type="ECO:0000256" key="1">
    <source>
        <dbReference type="SAM" id="MobiDB-lite"/>
    </source>
</evidence>
<evidence type="ECO:0000313" key="3">
    <source>
        <dbReference type="Proteomes" id="UP000071859"/>
    </source>
</evidence>
<gene>
    <name evidence="2" type="ORF">AWB78_05009</name>
</gene>
<dbReference type="RefSeq" id="WP_198399344.1">
    <property type="nucleotide sequence ID" value="NZ_FCOX02000030.1"/>
</dbReference>
<comment type="caution">
    <text evidence="2">The sequence shown here is derived from an EMBL/GenBank/DDBJ whole genome shotgun (WGS) entry which is preliminary data.</text>
</comment>
<protein>
    <submittedName>
        <fullName evidence="2">Uncharacterized protein</fullName>
    </submittedName>
</protein>
<feature type="compositionally biased region" description="Polar residues" evidence="1">
    <location>
        <begin position="27"/>
        <end position="39"/>
    </location>
</feature>
<dbReference type="EMBL" id="FCOX02000030">
    <property type="protein sequence ID" value="SAK92369.1"/>
    <property type="molecule type" value="Genomic_DNA"/>
</dbReference>
<reference evidence="2" key="1">
    <citation type="submission" date="2016-01" db="EMBL/GenBank/DDBJ databases">
        <authorList>
            <person name="Peeters C."/>
        </authorList>
    </citation>
    <scope>NUCLEOTIDE SEQUENCE</scope>
    <source>
        <strain evidence="2">LMG 29321</strain>
    </source>
</reference>
<proteinExistence type="predicted"/>
<evidence type="ECO:0000313" key="2">
    <source>
        <dbReference type="EMBL" id="SAK92369.1"/>
    </source>
</evidence>
<dbReference type="AlphaFoldDB" id="A0A158DCR3"/>
<keyword evidence="3" id="KW-1185">Reference proteome</keyword>
<dbReference type="Proteomes" id="UP000071859">
    <property type="component" value="Unassembled WGS sequence"/>
</dbReference>